<feature type="binding site" evidence="6">
    <location>
        <position position="99"/>
    </location>
    <ligand>
        <name>(6S)-NADPHX</name>
        <dbReference type="ChEBI" id="CHEBI:64076"/>
    </ligand>
</feature>
<dbReference type="InterPro" id="IPR029056">
    <property type="entry name" value="Ribokinase-like"/>
</dbReference>
<proteinExistence type="inferred from homology"/>
<dbReference type="PROSITE" id="PS01050">
    <property type="entry name" value="YJEF_C_2"/>
    <property type="match status" value="1"/>
</dbReference>
<comment type="catalytic activity">
    <reaction evidence="6">
        <text>(6S)-NADHX + ADP = AMP + phosphate + NADH + H(+)</text>
        <dbReference type="Rhea" id="RHEA:32223"/>
        <dbReference type="ChEBI" id="CHEBI:15378"/>
        <dbReference type="ChEBI" id="CHEBI:43474"/>
        <dbReference type="ChEBI" id="CHEBI:57945"/>
        <dbReference type="ChEBI" id="CHEBI:64074"/>
        <dbReference type="ChEBI" id="CHEBI:456215"/>
        <dbReference type="ChEBI" id="CHEBI:456216"/>
        <dbReference type="EC" id="4.2.1.136"/>
    </reaction>
</comment>
<comment type="subunit">
    <text evidence="6">Homotetramer.</text>
</comment>
<keyword evidence="5 6" id="KW-0456">Lyase</keyword>
<name>A0ABU1SAV5_9MICO</name>
<evidence type="ECO:0000256" key="2">
    <source>
        <dbReference type="ARBA" id="ARBA00022840"/>
    </source>
</evidence>
<reference evidence="8 9" key="1">
    <citation type="submission" date="2023-07" db="EMBL/GenBank/DDBJ databases">
        <title>Sorghum-associated microbial communities from plants grown in Nebraska, USA.</title>
        <authorList>
            <person name="Schachtman D."/>
        </authorList>
    </citation>
    <scope>NUCLEOTIDE SEQUENCE [LARGE SCALE GENOMIC DNA]</scope>
    <source>
        <strain evidence="8 9">2980</strain>
    </source>
</reference>
<keyword evidence="2 6" id="KW-0067">ATP-binding</keyword>
<dbReference type="PANTHER" id="PTHR12592:SF0">
    <property type="entry name" value="ATP-DEPENDENT (S)-NAD(P)H-HYDRATE DEHYDRATASE"/>
    <property type="match status" value="1"/>
</dbReference>
<comment type="catalytic activity">
    <reaction evidence="6">
        <text>(6S)-NADPHX + ADP = AMP + phosphate + NADPH + H(+)</text>
        <dbReference type="Rhea" id="RHEA:32235"/>
        <dbReference type="ChEBI" id="CHEBI:15378"/>
        <dbReference type="ChEBI" id="CHEBI:43474"/>
        <dbReference type="ChEBI" id="CHEBI:57783"/>
        <dbReference type="ChEBI" id="CHEBI:64076"/>
        <dbReference type="ChEBI" id="CHEBI:456215"/>
        <dbReference type="ChEBI" id="CHEBI:456216"/>
        <dbReference type="EC" id="4.2.1.136"/>
    </reaction>
</comment>
<evidence type="ECO:0000256" key="5">
    <source>
        <dbReference type="ARBA" id="ARBA00023239"/>
    </source>
</evidence>
<dbReference type="Gene3D" id="3.40.1190.20">
    <property type="match status" value="1"/>
</dbReference>
<feature type="binding site" evidence="6">
    <location>
        <position position="219"/>
    </location>
    <ligand>
        <name>AMP</name>
        <dbReference type="ChEBI" id="CHEBI:456215"/>
    </ligand>
</feature>
<organism evidence="8 9">
    <name type="scientific">Microbacterium resistens</name>
    <dbReference type="NCBI Taxonomy" id="156977"/>
    <lineage>
        <taxon>Bacteria</taxon>
        <taxon>Bacillati</taxon>
        <taxon>Actinomycetota</taxon>
        <taxon>Actinomycetes</taxon>
        <taxon>Micrococcales</taxon>
        <taxon>Microbacteriaceae</taxon>
        <taxon>Microbacterium</taxon>
    </lineage>
</organism>
<keyword evidence="4 6" id="KW-0520">NAD</keyword>
<dbReference type="Proteomes" id="UP001259347">
    <property type="component" value="Unassembled WGS sequence"/>
</dbReference>
<evidence type="ECO:0000256" key="4">
    <source>
        <dbReference type="ARBA" id="ARBA00023027"/>
    </source>
</evidence>
<comment type="cofactor">
    <cofactor evidence="6">
        <name>Mg(2+)</name>
        <dbReference type="ChEBI" id="CHEBI:18420"/>
    </cofactor>
</comment>
<evidence type="ECO:0000256" key="6">
    <source>
        <dbReference type="HAMAP-Rule" id="MF_01965"/>
    </source>
</evidence>
<dbReference type="PROSITE" id="PS51383">
    <property type="entry name" value="YJEF_C_3"/>
    <property type="match status" value="1"/>
</dbReference>
<evidence type="ECO:0000259" key="7">
    <source>
        <dbReference type="PROSITE" id="PS51383"/>
    </source>
</evidence>
<evidence type="ECO:0000256" key="1">
    <source>
        <dbReference type="ARBA" id="ARBA00022741"/>
    </source>
</evidence>
<dbReference type="RefSeq" id="WP_310018135.1">
    <property type="nucleotide sequence ID" value="NZ_JAVDUM010000003.1"/>
</dbReference>
<evidence type="ECO:0000256" key="3">
    <source>
        <dbReference type="ARBA" id="ARBA00022857"/>
    </source>
</evidence>
<dbReference type="InterPro" id="IPR017953">
    <property type="entry name" value="Carbohydrate_kinase_pred_CS"/>
</dbReference>
<dbReference type="EC" id="4.2.1.136" evidence="6"/>
<feature type="binding site" evidence="6">
    <location>
        <position position="43"/>
    </location>
    <ligand>
        <name>(6S)-NADPHX</name>
        <dbReference type="ChEBI" id="CHEBI:64076"/>
    </ligand>
</feature>
<dbReference type="SUPFAM" id="SSF53613">
    <property type="entry name" value="Ribokinase-like"/>
    <property type="match status" value="1"/>
</dbReference>
<feature type="binding site" evidence="6">
    <location>
        <position position="145"/>
    </location>
    <ligand>
        <name>(6S)-NADPHX</name>
        <dbReference type="ChEBI" id="CHEBI:64076"/>
    </ligand>
</feature>
<comment type="similarity">
    <text evidence="6">Belongs to the NnrD/CARKD family.</text>
</comment>
<keyword evidence="3 6" id="KW-0521">NADP</keyword>
<sequence>MPQLRVWTRDDTSRLLRTPGDDDDKRSRGVVALRTGSPAYPGAAVLGVEAAWRSGSGYVRFLGEQRLADAVLLRRPETVVESGHADALPAADAWVIGSGTDPADRTDAERALLQTVLRGGAPVVVDAGALDLAPDASAPILVTPHAGELGRLRAELGLAVIGSDQLREPETRARVVAETAAALDGVVLLKGARTLVADPAGTVIAIEAGTGWLATAGTGDVLAGVLGTLLAANPGTELSAVAAAGAWLHGHAGRIAAGVADTNSAAGTGDTDDGGGGRPIVAMDVAEALPRAVEGVLA</sequence>
<keyword evidence="9" id="KW-1185">Reference proteome</keyword>
<dbReference type="PANTHER" id="PTHR12592">
    <property type="entry name" value="ATP-DEPENDENT (S)-NAD(P)H-HYDRATE DEHYDRATASE FAMILY MEMBER"/>
    <property type="match status" value="1"/>
</dbReference>
<accession>A0ABU1SAV5</accession>
<evidence type="ECO:0000313" key="9">
    <source>
        <dbReference type="Proteomes" id="UP001259347"/>
    </source>
</evidence>
<evidence type="ECO:0000313" key="8">
    <source>
        <dbReference type="EMBL" id="MDR6866388.1"/>
    </source>
</evidence>
<comment type="function">
    <text evidence="6">Catalyzes the dehydration of the S-form of NAD(P)HX at the expense of ADP, which is converted to AMP. Together with NAD(P)HX epimerase, which catalyzes the epimerization of the S- and R-forms, the enzyme allows the repair of both epimers of NAD(P)HX, a damaged form of NAD(P)H that is a result of enzymatic or heat-dependent hydration.</text>
</comment>
<feature type="binding site" evidence="6">
    <location>
        <begin position="190"/>
        <end position="194"/>
    </location>
    <ligand>
        <name>AMP</name>
        <dbReference type="ChEBI" id="CHEBI:456215"/>
    </ligand>
</feature>
<dbReference type="EMBL" id="JAVDUM010000003">
    <property type="protein sequence ID" value="MDR6866388.1"/>
    <property type="molecule type" value="Genomic_DNA"/>
</dbReference>
<gene>
    <name evidence="6" type="primary">nnrD</name>
    <name evidence="8" type="ORF">J2Y69_000980</name>
</gene>
<comment type="caution">
    <text evidence="8">The sequence shown here is derived from an EMBL/GenBank/DDBJ whole genome shotgun (WGS) entry which is preliminary data.</text>
</comment>
<dbReference type="CDD" id="cd01171">
    <property type="entry name" value="YXKO-related"/>
    <property type="match status" value="1"/>
</dbReference>
<dbReference type="HAMAP" id="MF_01965">
    <property type="entry name" value="NADHX_dehydratase"/>
    <property type="match status" value="1"/>
</dbReference>
<feature type="binding site" evidence="6">
    <location>
        <position position="220"/>
    </location>
    <ligand>
        <name>(6S)-NADPHX</name>
        <dbReference type="ChEBI" id="CHEBI:64076"/>
    </ligand>
</feature>
<dbReference type="Pfam" id="PF01256">
    <property type="entry name" value="Carb_kinase"/>
    <property type="match status" value="1"/>
</dbReference>
<keyword evidence="1 6" id="KW-0547">Nucleotide-binding</keyword>
<protein>
    <recommendedName>
        <fullName evidence="6">ADP-dependent (S)-NAD(P)H-hydrate dehydratase</fullName>
        <ecNumber evidence="6">4.2.1.136</ecNumber>
    </recommendedName>
    <alternativeName>
        <fullName evidence="6">ADP-dependent NAD(P)HX dehydratase</fullName>
    </alternativeName>
</protein>
<feature type="domain" description="YjeF C-terminal" evidence="7">
    <location>
        <begin position="8"/>
        <end position="296"/>
    </location>
</feature>
<dbReference type="InterPro" id="IPR000631">
    <property type="entry name" value="CARKD"/>
</dbReference>